<dbReference type="Proteomes" id="UP000285326">
    <property type="component" value="Unassembled WGS sequence"/>
</dbReference>
<reference evidence="1 2" key="1">
    <citation type="journal article" date="2018" name="BMC Genomics">
        <title>Comparative genome analyses reveal sequence features reflecting distinct modes of host-adaptation between dicot and monocot powdery mildew.</title>
        <authorList>
            <person name="Wu Y."/>
            <person name="Ma X."/>
            <person name="Pan Z."/>
            <person name="Kale S.D."/>
            <person name="Song Y."/>
            <person name="King H."/>
            <person name="Zhang Q."/>
            <person name="Presley C."/>
            <person name="Deng X."/>
            <person name="Wei C.I."/>
            <person name="Xiao S."/>
        </authorList>
    </citation>
    <scope>NUCLEOTIDE SEQUENCE [LARGE SCALE GENOMIC DNA]</scope>
    <source>
        <strain evidence="1">UMSG1</strain>
    </source>
</reference>
<comment type="caution">
    <text evidence="1">The sequence shown here is derived from an EMBL/GenBank/DDBJ whole genome shotgun (WGS) entry which is preliminary data.</text>
</comment>
<organism evidence="1 2">
    <name type="scientific">Golovinomyces cichoracearum</name>
    <dbReference type="NCBI Taxonomy" id="62708"/>
    <lineage>
        <taxon>Eukaryota</taxon>
        <taxon>Fungi</taxon>
        <taxon>Dikarya</taxon>
        <taxon>Ascomycota</taxon>
        <taxon>Pezizomycotina</taxon>
        <taxon>Leotiomycetes</taxon>
        <taxon>Erysiphales</taxon>
        <taxon>Erysiphaceae</taxon>
        <taxon>Golovinomyces</taxon>
    </lineage>
</organism>
<evidence type="ECO:0000313" key="2">
    <source>
        <dbReference type="Proteomes" id="UP000285326"/>
    </source>
</evidence>
<dbReference type="EMBL" id="MCBS01021294">
    <property type="protein sequence ID" value="RKF78258.1"/>
    <property type="molecule type" value="Genomic_DNA"/>
</dbReference>
<sequence>MANEYEGVDLDDMNLMELTSPKVNNFISLFIKIYKDRNYKEEALWENHCDHFEGWTKEVLVLCSKQVLTNLRDYLRENGVFVYNARGASKFDKLAKVISEPLQHT</sequence>
<gene>
    <name evidence="1" type="ORF">GcM1_212001</name>
</gene>
<accession>A0A420IUR2</accession>
<evidence type="ECO:0000313" key="1">
    <source>
        <dbReference type="EMBL" id="RKF78258.1"/>
    </source>
</evidence>
<dbReference type="AlphaFoldDB" id="A0A420IUR2"/>
<name>A0A420IUR2_9PEZI</name>
<proteinExistence type="predicted"/>
<protein>
    <submittedName>
        <fullName evidence="1">Uncharacterized protein</fullName>
    </submittedName>
</protein>